<evidence type="ECO:0000256" key="7">
    <source>
        <dbReference type="ARBA" id="ARBA00023136"/>
    </source>
</evidence>
<feature type="transmembrane region" description="Helical" evidence="8">
    <location>
        <begin position="278"/>
        <end position="297"/>
    </location>
</feature>
<dbReference type="InterPro" id="IPR020846">
    <property type="entry name" value="MFS_dom"/>
</dbReference>
<dbReference type="InterPro" id="IPR036259">
    <property type="entry name" value="MFS_trans_sf"/>
</dbReference>
<dbReference type="PANTHER" id="PTHR23502">
    <property type="entry name" value="MAJOR FACILITATOR SUPERFAMILY"/>
    <property type="match status" value="1"/>
</dbReference>
<keyword evidence="7 8" id="KW-0472">Membrane</keyword>
<feature type="transmembrane region" description="Helical" evidence="8">
    <location>
        <begin position="333"/>
        <end position="357"/>
    </location>
</feature>
<dbReference type="Pfam" id="PF07690">
    <property type="entry name" value="MFS_1"/>
    <property type="match status" value="1"/>
</dbReference>
<comment type="subcellular location">
    <subcellularLocation>
        <location evidence="1">Cell membrane</location>
        <topology evidence="1">Multi-pass membrane protein</topology>
    </subcellularLocation>
</comment>
<evidence type="ECO:0000256" key="4">
    <source>
        <dbReference type="ARBA" id="ARBA00022475"/>
    </source>
</evidence>
<dbReference type="SUPFAM" id="SSF103473">
    <property type="entry name" value="MFS general substrate transporter"/>
    <property type="match status" value="1"/>
</dbReference>
<feature type="transmembrane region" description="Helical" evidence="8">
    <location>
        <begin position="240"/>
        <end position="258"/>
    </location>
</feature>
<sequence length="424" mass="43406">MNQHPQETGTAVDEIDDAVATTHGSNVRSTHFPATLIATLALLASVAPLAIDMYLPAFPAMAVQFDTSASAVQLTLTTFLVGLALGQLVIGPLSDRYGRRPLLLAGTLICALFSAACALAPTIEVLALSRFGQGFAGAAGIVLGRAVISDRARGAAAAKLFSLLIVINAIAPIIAPLLGGVIVSSVGWRGVFWALSVLAAVMFVCVLAGVSESHPPERRTTGGTAALLRDARTVLRDRRYLGFTLAYTFAFGVLFAYISASPFVLQNVHGLSTTGYTIAFTANAVGLVISSVANSGLVARIGERGTLRIGLVMLAVFSALILINSLVRPALWATLILLWCAVTSLGLVIANATALALGQARQAAGTGSAVLGALQFMLAAGISPLVGIGGEHTAVPMSITMVASALIALGALALTSEGKVAHTA</sequence>
<evidence type="ECO:0000259" key="9">
    <source>
        <dbReference type="PROSITE" id="PS50850"/>
    </source>
</evidence>
<proteinExistence type="inferred from homology"/>
<dbReference type="PANTHER" id="PTHR23502:SF132">
    <property type="entry name" value="POLYAMINE TRANSPORTER 2-RELATED"/>
    <property type="match status" value="1"/>
</dbReference>
<dbReference type="RefSeq" id="WP_206003955.1">
    <property type="nucleotide sequence ID" value="NZ_CP070614.1"/>
</dbReference>
<reference evidence="10 11" key="2">
    <citation type="journal article" date="2022" name="Arch. Microbiol.">
        <title>Rhodococcus pseudokoreensis sp. nov. isolated from the rhizosphere of young M26 apple rootstocks.</title>
        <authorList>
            <person name="Kampfer P."/>
            <person name="Glaeser S.P."/>
            <person name="Blom J."/>
            <person name="Wolf J."/>
            <person name="Benning S."/>
            <person name="Schloter M."/>
            <person name="Neumann-Schaal M."/>
        </authorList>
    </citation>
    <scope>NUCLEOTIDE SEQUENCE [LARGE SCALE GENOMIC DNA]</scope>
    <source>
        <strain evidence="10 11">R79</strain>
    </source>
</reference>
<accession>A0A974VYX1</accession>
<keyword evidence="10" id="KW-0614">Plasmid</keyword>
<keyword evidence="6 8" id="KW-1133">Transmembrane helix</keyword>
<evidence type="ECO:0000313" key="10">
    <source>
        <dbReference type="EMBL" id="QSE87273.1"/>
    </source>
</evidence>
<gene>
    <name evidence="10" type="ORF">JWS13_00915</name>
</gene>
<name>A0A974VYX1_9NOCA</name>
<feature type="transmembrane region" description="Helical" evidence="8">
    <location>
        <begin position="369"/>
        <end position="388"/>
    </location>
</feature>
<keyword evidence="4" id="KW-1003">Cell membrane</keyword>
<feature type="transmembrane region" description="Helical" evidence="8">
    <location>
        <begin position="102"/>
        <end position="121"/>
    </location>
</feature>
<feature type="transmembrane region" description="Helical" evidence="8">
    <location>
        <begin position="71"/>
        <end position="90"/>
    </location>
</feature>
<dbReference type="Gene3D" id="1.20.1720.10">
    <property type="entry name" value="Multidrug resistance protein D"/>
    <property type="match status" value="1"/>
</dbReference>
<feature type="transmembrane region" description="Helical" evidence="8">
    <location>
        <begin position="190"/>
        <end position="210"/>
    </location>
</feature>
<comment type="similarity">
    <text evidence="2">Belongs to the major facilitator superfamily. Bcr/CmlA family.</text>
</comment>
<feature type="transmembrane region" description="Helical" evidence="8">
    <location>
        <begin position="309"/>
        <end position="327"/>
    </location>
</feature>
<dbReference type="InterPro" id="IPR011701">
    <property type="entry name" value="MFS"/>
</dbReference>
<protein>
    <submittedName>
        <fullName evidence="10">Multidrug effflux MFS transporter</fullName>
    </submittedName>
</protein>
<keyword evidence="3" id="KW-0813">Transport</keyword>
<feature type="transmembrane region" description="Helical" evidence="8">
    <location>
        <begin position="394"/>
        <end position="414"/>
    </location>
</feature>
<keyword evidence="11" id="KW-1185">Reference proteome</keyword>
<keyword evidence="5 8" id="KW-0812">Transmembrane</keyword>
<evidence type="ECO:0000256" key="5">
    <source>
        <dbReference type="ARBA" id="ARBA00022692"/>
    </source>
</evidence>
<feature type="transmembrane region" description="Helical" evidence="8">
    <location>
        <begin position="127"/>
        <end position="148"/>
    </location>
</feature>
<evidence type="ECO:0000256" key="6">
    <source>
        <dbReference type="ARBA" id="ARBA00022989"/>
    </source>
</evidence>
<dbReference type="NCBIfam" id="TIGR00710">
    <property type="entry name" value="efflux_Bcr_CflA"/>
    <property type="match status" value="1"/>
</dbReference>
<dbReference type="CDD" id="cd17320">
    <property type="entry name" value="MFS_MdfA_MDR_like"/>
    <property type="match status" value="1"/>
</dbReference>
<evidence type="ECO:0000256" key="8">
    <source>
        <dbReference type="SAM" id="Phobius"/>
    </source>
</evidence>
<feature type="domain" description="Major facilitator superfamily (MFS) profile" evidence="9">
    <location>
        <begin position="36"/>
        <end position="419"/>
    </location>
</feature>
<dbReference type="InterPro" id="IPR005829">
    <property type="entry name" value="Sugar_transporter_CS"/>
</dbReference>
<evidence type="ECO:0000256" key="2">
    <source>
        <dbReference type="ARBA" id="ARBA00006236"/>
    </source>
</evidence>
<evidence type="ECO:0000256" key="3">
    <source>
        <dbReference type="ARBA" id="ARBA00022448"/>
    </source>
</evidence>
<evidence type="ECO:0000256" key="1">
    <source>
        <dbReference type="ARBA" id="ARBA00004651"/>
    </source>
</evidence>
<dbReference type="EMBL" id="CP070614">
    <property type="protein sequence ID" value="QSE87273.1"/>
    <property type="molecule type" value="Genomic_DNA"/>
</dbReference>
<dbReference type="PROSITE" id="PS00216">
    <property type="entry name" value="SUGAR_TRANSPORT_1"/>
    <property type="match status" value="1"/>
</dbReference>
<reference evidence="10 11" key="1">
    <citation type="journal article" date="2021" name="Microbiol. Resour. Announc.">
        <title>Complete Genome Sequences of Two Rhodococcus sp. Strains with Large and Linear Chromosomes, Isolated from Apple Rhizosphere.</title>
        <authorList>
            <person name="Benning S."/>
            <person name="Brugnone N."/>
            <person name="Siani R."/>
            <person name="Kublik S."/>
            <person name="Schloter M."/>
            <person name="Rad V."/>
        </authorList>
    </citation>
    <scope>NUCLEOTIDE SEQUENCE [LARGE SCALE GENOMIC DNA]</scope>
    <source>
        <strain evidence="10 11">R79</strain>
    </source>
</reference>
<feature type="transmembrane region" description="Helical" evidence="8">
    <location>
        <begin position="32"/>
        <end position="51"/>
    </location>
</feature>
<dbReference type="InterPro" id="IPR004812">
    <property type="entry name" value="Efflux_drug-R_Bcr/CmlA"/>
</dbReference>
<feature type="transmembrane region" description="Helical" evidence="8">
    <location>
        <begin position="160"/>
        <end position="184"/>
    </location>
</feature>
<evidence type="ECO:0000313" key="11">
    <source>
        <dbReference type="Proteomes" id="UP000662986"/>
    </source>
</evidence>
<organism evidence="10 11">
    <name type="scientific">Rhodococcus pseudokoreensis</name>
    <dbReference type="NCBI Taxonomy" id="2811421"/>
    <lineage>
        <taxon>Bacteria</taxon>
        <taxon>Bacillati</taxon>
        <taxon>Actinomycetota</taxon>
        <taxon>Actinomycetes</taxon>
        <taxon>Mycobacteriales</taxon>
        <taxon>Nocardiaceae</taxon>
        <taxon>Rhodococcus</taxon>
    </lineage>
</organism>
<dbReference type="Proteomes" id="UP000662986">
    <property type="component" value="Plasmid unnamed5"/>
</dbReference>
<geneLocation type="plasmid" evidence="10 11">
    <name>unnamed5</name>
</geneLocation>
<dbReference type="PROSITE" id="PS50850">
    <property type="entry name" value="MFS"/>
    <property type="match status" value="1"/>
</dbReference>